<evidence type="ECO:0000313" key="1">
    <source>
        <dbReference type="EMBL" id="DAF95585.1"/>
    </source>
</evidence>
<dbReference type="EMBL" id="BK016109">
    <property type="protein sequence ID" value="DAF95585.1"/>
    <property type="molecule type" value="Genomic_DNA"/>
</dbReference>
<proteinExistence type="predicted"/>
<protein>
    <submittedName>
        <fullName evidence="1">Uncharacterized protein</fullName>
    </submittedName>
</protein>
<reference evidence="1" key="1">
    <citation type="journal article" date="2021" name="Proc. Natl. Acad. Sci. U.S.A.">
        <title>A Catalog of Tens of Thousands of Viruses from Human Metagenomes Reveals Hidden Associations with Chronic Diseases.</title>
        <authorList>
            <person name="Tisza M.J."/>
            <person name="Buck C.B."/>
        </authorList>
    </citation>
    <scope>NUCLEOTIDE SEQUENCE</scope>
    <source>
        <strain evidence="1">CtCo31</strain>
    </source>
</reference>
<organism evidence="1">
    <name type="scientific">Myoviridae sp. ctCo31</name>
    <dbReference type="NCBI Taxonomy" id="2825053"/>
    <lineage>
        <taxon>Viruses</taxon>
        <taxon>Duplodnaviria</taxon>
        <taxon>Heunggongvirae</taxon>
        <taxon>Uroviricota</taxon>
        <taxon>Caudoviricetes</taxon>
    </lineage>
</organism>
<sequence>MNRKILLNIILLLILIRLRKILLVQQFGHQRLRLM</sequence>
<accession>A0A8S5UM51</accession>
<name>A0A8S5UM51_9CAUD</name>